<accession>A0A0N0BIC2</accession>
<evidence type="ECO:0000313" key="1">
    <source>
        <dbReference type="EMBL" id="KOX77531.1"/>
    </source>
</evidence>
<protein>
    <submittedName>
        <fullName evidence="1">Uncharacterized protein</fullName>
    </submittedName>
</protein>
<keyword evidence="2" id="KW-1185">Reference proteome</keyword>
<proteinExistence type="predicted"/>
<gene>
    <name evidence="1" type="ORF">WN51_09855</name>
</gene>
<organism evidence="1 2">
    <name type="scientific">Melipona quadrifasciata</name>
    <dbReference type="NCBI Taxonomy" id="166423"/>
    <lineage>
        <taxon>Eukaryota</taxon>
        <taxon>Metazoa</taxon>
        <taxon>Ecdysozoa</taxon>
        <taxon>Arthropoda</taxon>
        <taxon>Hexapoda</taxon>
        <taxon>Insecta</taxon>
        <taxon>Pterygota</taxon>
        <taxon>Neoptera</taxon>
        <taxon>Endopterygota</taxon>
        <taxon>Hymenoptera</taxon>
        <taxon>Apocrita</taxon>
        <taxon>Aculeata</taxon>
        <taxon>Apoidea</taxon>
        <taxon>Anthophila</taxon>
        <taxon>Apidae</taxon>
        <taxon>Melipona</taxon>
    </lineage>
</organism>
<dbReference type="AlphaFoldDB" id="A0A0N0BIC2"/>
<dbReference type="Proteomes" id="UP000053105">
    <property type="component" value="Unassembled WGS sequence"/>
</dbReference>
<sequence>MAHFHIPPVTAANNFLLVRTSLHCKSLHNISRPCVCRTMSLATLFGPHLNIAKAQFSFNLTLSLCKCRTTSEMIFVVSNALRNLSCNCGENYTVYVYNLIVSITH</sequence>
<reference evidence="1 2" key="1">
    <citation type="submission" date="2015-07" db="EMBL/GenBank/DDBJ databases">
        <title>The genome of Melipona quadrifasciata.</title>
        <authorList>
            <person name="Pan H."/>
            <person name="Kapheim K."/>
        </authorList>
    </citation>
    <scope>NUCLEOTIDE SEQUENCE [LARGE SCALE GENOMIC DNA]</scope>
    <source>
        <strain evidence="1">0111107301</strain>
        <tissue evidence="1">Whole body</tissue>
    </source>
</reference>
<name>A0A0N0BIC2_9HYME</name>
<dbReference type="EMBL" id="KQ435732">
    <property type="protein sequence ID" value="KOX77531.1"/>
    <property type="molecule type" value="Genomic_DNA"/>
</dbReference>
<evidence type="ECO:0000313" key="2">
    <source>
        <dbReference type="Proteomes" id="UP000053105"/>
    </source>
</evidence>